<proteinExistence type="predicted"/>
<dbReference type="CDD" id="cd00303">
    <property type="entry name" value="retropepsin_like"/>
    <property type="match status" value="1"/>
</dbReference>
<dbReference type="EMBL" id="REGW02000002">
    <property type="protein sequence ID" value="KAE8299872.1"/>
    <property type="molecule type" value="Genomic_DNA"/>
</dbReference>
<dbReference type="InterPro" id="IPR021109">
    <property type="entry name" value="Peptidase_aspartic_dom_sf"/>
</dbReference>
<evidence type="ECO:0000313" key="2">
    <source>
        <dbReference type="Proteomes" id="UP000424527"/>
    </source>
</evidence>
<dbReference type="AlphaFoldDB" id="A0A6G0J8T2"/>
<sequence length="264" mass="29214">MVESHHRLPQSVCRPHHCFLLAISGHPVGLSASVYNTEPRPRVQPGLKIPFSNPPEVQCYVVEHIVKNDDSAIHSTQRLRAFSGRLPRPQNESDYEIWRSGIELLLQDPAVSDLQRSPRLPKGLVRSCCTANIKIAGEEFDCLLDTGSQVTKIPVLFSNQHFADQPVKSLCDLLQVEGATGQAVPYLGYVEMVVTFPSEFLGVNFDVSTLALVVPDVAAHQSPVLIGMNTLEPLYNQHTGSEYANFQPTAHSYKAVLKLLQICH</sequence>
<organism evidence="1 2">
    <name type="scientific">Larimichthys crocea</name>
    <name type="common">Large yellow croaker</name>
    <name type="synonym">Pseudosciaena crocea</name>
    <dbReference type="NCBI Taxonomy" id="215358"/>
    <lineage>
        <taxon>Eukaryota</taxon>
        <taxon>Metazoa</taxon>
        <taxon>Chordata</taxon>
        <taxon>Craniata</taxon>
        <taxon>Vertebrata</taxon>
        <taxon>Euteleostomi</taxon>
        <taxon>Actinopterygii</taxon>
        <taxon>Neopterygii</taxon>
        <taxon>Teleostei</taxon>
        <taxon>Neoteleostei</taxon>
        <taxon>Acanthomorphata</taxon>
        <taxon>Eupercaria</taxon>
        <taxon>Sciaenidae</taxon>
        <taxon>Larimichthys</taxon>
    </lineage>
</organism>
<dbReference type="SUPFAM" id="SSF50630">
    <property type="entry name" value="Acid proteases"/>
    <property type="match status" value="1"/>
</dbReference>
<name>A0A6G0J8T2_LARCR</name>
<accession>A0A6G0J8T2</accession>
<reference evidence="1 2" key="1">
    <citation type="submission" date="2019-07" db="EMBL/GenBank/DDBJ databases">
        <title>Chromosome genome assembly for large yellow croaker.</title>
        <authorList>
            <person name="Xiao S."/>
        </authorList>
    </citation>
    <scope>NUCLEOTIDE SEQUENCE [LARGE SCALE GENOMIC DNA]</scope>
    <source>
        <strain evidence="1">JMULYC20181020</strain>
        <tissue evidence="1">Muscle</tissue>
    </source>
</reference>
<evidence type="ECO:0008006" key="3">
    <source>
        <dbReference type="Google" id="ProtNLM"/>
    </source>
</evidence>
<comment type="caution">
    <text evidence="1">The sequence shown here is derived from an EMBL/GenBank/DDBJ whole genome shotgun (WGS) entry which is preliminary data.</text>
</comment>
<gene>
    <name evidence="1" type="ORF">D5F01_LYC02290</name>
</gene>
<dbReference type="Proteomes" id="UP000424527">
    <property type="component" value="Unassembled WGS sequence"/>
</dbReference>
<evidence type="ECO:0000313" key="1">
    <source>
        <dbReference type="EMBL" id="KAE8299872.1"/>
    </source>
</evidence>
<protein>
    <recommendedName>
        <fullName evidence="3">Peptidase A2 domain-containing protein</fullName>
    </recommendedName>
</protein>
<keyword evidence="2" id="KW-1185">Reference proteome</keyword>